<dbReference type="Pfam" id="PF00400">
    <property type="entry name" value="WD40"/>
    <property type="match status" value="1"/>
</dbReference>
<dbReference type="InterPro" id="IPR051179">
    <property type="entry name" value="WD_repeat_multifunction"/>
</dbReference>
<protein>
    <submittedName>
        <fullName evidence="4">Uncharacterized protein</fullName>
    </submittedName>
</protein>
<keyword evidence="2" id="KW-0677">Repeat</keyword>
<reference evidence="4" key="1">
    <citation type="journal article" date="2016" name="Nat. Genet.">
        <title>A high-quality carrot genome assembly provides new insights into carotenoid accumulation and asterid genome evolution.</title>
        <authorList>
            <person name="Iorizzo M."/>
            <person name="Ellison S."/>
            <person name="Senalik D."/>
            <person name="Zeng P."/>
            <person name="Satapoomin P."/>
            <person name="Huang J."/>
            <person name="Bowman M."/>
            <person name="Iovene M."/>
            <person name="Sanseverino W."/>
            <person name="Cavagnaro P."/>
            <person name="Yildiz M."/>
            <person name="Macko-Podgorni A."/>
            <person name="Moranska E."/>
            <person name="Grzebelus E."/>
            <person name="Grzebelus D."/>
            <person name="Ashrafi H."/>
            <person name="Zheng Z."/>
            <person name="Cheng S."/>
            <person name="Spooner D."/>
            <person name="Van Deynze A."/>
            <person name="Simon P."/>
        </authorList>
    </citation>
    <scope>NUCLEOTIDE SEQUENCE [LARGE SCALE GENOMIC DNA]</scope>
    <source>
        <tissue evidence="4">Leaf</tissue>
    </source>
</reference>
<dbReference type="EMBL" id="LNRQ01000004">
    <property type="protein sequence ID" value="KZM99674.1"/>
    <property type="molecule type" value="Genomic_DNA"/>
</dbReference>
<dbReference type="Proteomes" id="UP000077755">
    <property type="component" value="Chromosome 4"/>
</dbReference>
<feature type="repeat" description="WD" evidence="3">
    <location>
        <begin position="57"/>
        <end position="77"/>
    </location>
</feature>
<dbReference type="PROSITE" id="PS50082">
    <property type="entry name" value="WD_REPEATS_2"/>
    <property type="match status" value="1"/>
</dbReference>
<sequence length="167" mass="19201">MTAGKRIGQLNRARLRQSKVGGQKMYEKARRGERIELEARRISIFQFDVERSLHDRWHPRGHLIMAGSEDSTVWLWNADKDGWLNMFSGHTSSVTCGEFKPDESRAQLQQLQKEKVKFLMNDLVCARPSKPYDTSGVQSKSISNDTLSRLDTSVLALREDKYKGCIR</sequence>
<dbReference type="Gramene" id="KZM99674">
    <property type="protein sequence ID" value="KZM99674"/>
    <property type="gene ID" value="DCAR_012964"/>
</dbReference>
<dbReference type="InterPro" id="IPR015943">
    <property type="entry name" value="WD40/YVTN_repeat-like_dom_sf"/>
</dbReference>
<gene>
    <name evidence="4" type="ORF">DCAR_012964</name>
    <name evidence="5" type="ORF">DCAR_0418138</name>
</gene>
<keyword evidence="1 3" id="KW-0853">WD repeat</keyword>
<dbReference type="InterPro" id="IPR001680">
    <property type="entry name" value="WD40_rpt"/>
</dbReference>
<reference evidence="5" key="2">
    <citation type="submission" date="2022-03" db="EMBL/GenBank/DDBJ databases">
        <title>Draft title - Genomic analysis of global carrot germplasm unveils the trajectory of domestication and the origin of high carotenoid orange carrot.</title>
        <authorList>
            <person name="Iorizzo M."/>
            <person name="Ellison S."/>
            <person name="Senalik D."/>
            <person name="Macko-Podgorni A."/>
            <person name="Grzebelus D."/>
            <person name="Bostan H."/>
            <person name="Rolling W."/>
            <person name="Curaba J."/>
            <person name="Simon P."/>
        </authorList>
    </citation>
    <scope>NUCLEOTIDE SEQUENCE</scope>
    <source>
        <tissue evidence="5">Leaf</tissue>
    </source>
</reference>
<accession>A0A165Z6N7</accession>
<dbReference type="AlphaFoldDB" id="A0A165Z6N7"/>
<evidence type="ECO:0000313" key="5">
    <source>
        <dbReference type="EMBL" id="WOG98793.1"/>
    </source>
</evidence>
<dbReference type="STRING" id="79200.A0A165Z6N7"/>
<dbReference type="PANTHER" id="PTHR19857:SF8">
    <property type="entry name" value="ANGIO-ASSOCIATED MIGRATORY CELL PROTEIN"/>
    <property type="match status" value="1"/>
</dbReference>
<evidence type="ECO:0000256" key="3">
    <source>
        <dbReference type="PROSITE-ProRule" id="PRU00221"/>
    </source>
</evidence>
<evidence type="ECO:0000313" key="6">
    <source>
        <dbReference type="Proteomes" id="UP000077755"/>
    </source>
</evidence>
<dbReference type="Gene3D" id="2.130.10.10">
    <property type="entry name" value="YVTN repeat-like/Quinoprotein amine dehydrogenase"/>
    <property type="match status" value="1"/>
</dbReference>
<dbReference type="SUPFAM" id="SSF50978">
    <property type="entry name" value="WD40 repeat-like"/>
    <property type="match status" value="1"/>
</dbReference>
<proteinExistence type="predicted"/>
<keyword evidence="6" id="KW-1185">Reference proteome</keyword>
<evidence type="ECO:0000256" key="2">
    <source>
        <dbReference type="ARBA" id="ARBA00022737"/>
    </source>
</evidence>
<evidence type="ECO:0000256" key="1">
    <source>
        <dbReference type="ARBA" id="ARBA00022574"/>
    </source>
</evidence>
<organism evidence="4">
    <name type="scientific">Daucus carota subsp. sativus</name>
    <name type="common">Carrot</name>
    <dbReference type="NCBI Taxonomy" id="79200"/>
    <lineage>
        <taxon>Eukaryota</taxon>
        <taxon>Viridiplantae</taxon>
        <taxon>Streptophyta</taxon>
        <taxon>Embryophyta</taxon>
        <taxon>Tracheophyta</taxon>
        <taxon>Spermatophyta</taxon>
        <taxon>Magnoliopsida</taxon>
        <taxon>eudicotyledons</taxon>
        <taxon>Gunneridae</taxon>
        <taxon>Pentapetalae</taxon>
        <taxon>asterids</taxon>
        <taxon>campanulids</taxon>
        <taxon>Apiales</taxon>
        <taxon>Apiaceae</taxon>
        <taxon>Apioideae</taxon>
        <taxon>Scandiceae</taxon>
        <taxon>Daucinae</taxon>
        <taxon>Daucus</taxon>
        <taxon>Daucus sect. Daucus</taxon>
    </lineage>
</organism>
<name>A0A165Z6N7_DAUCS</name>
<dbReference type="InterPro" id="IPR036322">
    <property type="entry name" value="WD40_repeat_dom_sf"/>
</dbReference>
<dbReference type="EMBL" id="CP093346">
    <property type="protein sequence ID" value="WOG98793.1"/>
    <property type="molecule type" value="Genomic_DNA"/>
</dbReference>
<dbReference type="PANTHER" id="PTHR19857">
    <property type="entry name" value="MITOCHONDRIAL DIVISION PROTEIN 1-RELATED"/>
    <property type="match status" value="1"/>
</dbReference>
<evidence type="ECO:0000313" key="4">
    <source>
        <dbReference type="EMBL" id="KZM99674.1"/>
    </source>
</evidence>